<dbReference type="GO" id="GO:0006826">
    <property type="term" value="P:iron ion transport"/>
    <property type="evidence" value="ECO:0007669"/>
    <property type="project" value="UniProtKB-KW"/>
</dbReference>
<reference evidence="14 15" key="1">
    <citation type="submission" date="2017-10" db="EMBL/GenBank/DDBJ databases">
        <title>Comparative genomics in systemic dimorphic fungi from Ajellomycetaceae.</title>
        <authorList>
            <person name="Munoz J.F."/>
            <person name="Mcewen J.G."/>
            <person name="Clay O.K."/>
            <person name="Cuomo C.A."/>
        </authorList>
    </citation>
    <scope>NUCLEOTIDE SEQUENCE [LARGE SCALE GENOMIC DNA]</scope>
    <source>
        <strain evidence="14 15">UAMH7299</strain>
    </source>
</reference>
<dbReference type="GO" id="GO:0016226">
    <property type="term" value="P:iron-sulfur cluster assembly"/>
    <property type="evidence" value="ECO:0007669"/>
    <property type="project" value="InterPro"/>
</dbReference>
<dbReference type="InterPro" id="IPR020895">
    <property type="entry name" value="Frataxin_CS"/>
</dbReference>
<keyword evidence="10" id="KW-0406">Ion transport</keyword>
<evidence type="ECO:0000256" key="10">
    <source>
        <dbReference type="ARBA" id="ARBA00023065"/>
    </source>
</evidence>
<comment type="caution">
    <text evidence="14">The sequence shown here is derived from an EMBL/GenBank/DDBJ whole genome shotgun (WGS) entry which is preliminary data.</text>
</comment>
<dbReference type="InterPro" id="IPR002908">
    <property type="entry name" value="Frataxin/CyaY"/>
</dbReference>
<dbReference type="GO" id="GO:0005739">
    <property type="term" value="C:mitochondrion"/>
    <property type="evidence" value="ECO:0007669"/>
    <property type="project" value="UniProtKB-SubCell"/>
</dbReference>
<dbReference type="EMBL" id="PDNA01000008">
    <property type="protein sequence ID" value="PGH27283.1"/>
    <property type="molecule type" value="Genomic_DNA"/>
</dbReference>
<evidence type="ECO:0000256" key="7">
    <source>
        <dbReference type="ARBA" id="ARBA00022946"/>
    </source>
</evidence>
<proteinExistence type="inferred from homology"/>
<protein>
    <recommendedName>
        <fullName evidence="3">ferroxidase</fullName>
        <ecNumber evidence="3">1.16.3.1</ecNumber>
    </recommendedName>
</protein>
<keyword evidence="6" id="KW-0410">Iron transport</keyword>
<evidence type="ECO:0000256" key="1">
    <source>
        <dbReference type="ARBA" id="ARBA00004173"/>
    </source>
</evidence>
<dbReference type="AlphaFoldDB" id="A0A2B7Z222"/>
<dbReference type="GO" id="GO:0051537">
    <property type="term" value="F:2 iron, 2 sulfur cluster binding"/>
    <property type="evidence" value="ECO:0007669"/>
    <property type="project" value="TreeGrafter"/>
</dbReference>
<dbReference type="InterPro" id="IPR017789">
    <property type="entry name" value="Frataxin"/>
</dbReference>
<keyword evidence="11" id="KW-0496">Mitochondrion</keyword>
<evidence type="ECO:0000256" key="5">
    <source>
        <dbReference type="ARBA" id="ARBA00022448"/>
    </source>
</evidence>
<comment type="similarity">
    <text evidence="2">Belongs to the frataxin family.</text>
</comment>
<dbReference type="GO" id="GO:0008198">
    <property type="term" value="F:ferrous iron binding"/>
    <property type="evidence" value="ECO:0007669"/>
    <property type="project" value="TreeGrafter"/>
</dbReference>
<keyword evidence="8" id="KW-0560">Oxidoreductase</keyword>
<dbReference type="PROSITE" id="PS01344">
    <property type="entry name" value="FRATAXIN_1"/>
    <property type="match status" value="1"/>
</dbReference>
<evidence type="ECO:0000256" key="2">
    <source>
        <dbReference type="ARBA" id="ARBA00008183"/>
    </source>
</evidence>
<evidence type="ECO:0000256" key="12">
    <source>
        <dbReference type="ARBA" id="ARBA00047990"/>
    </source>
</evidence>
<organism evidence="14 15">
    <name type="scientific">Polytolypa hystricis (strain UAMH7299)</name>
    <dbReference type="NCBI Taxonomy" id="1447883"/>
    <lineage>
        <taxon>Eukaryota</taxon>
        <taxon>Fungi</taxon>
        <taxon>Dikarya</taxon>
        <taxon>Ascomycota</taxon>
        <taxon>Pezizomycotina</taxon>
        <taxon>Eurotiomycetes</taxon>
        <taxon>Eurotiomycetidae</taxon>
        <taxon>Onygenales</taxon>
        <taxon>Onygenales incertae sedis</taxon>
        <taxon>Polytolypa</taxon>
    </lineage>
</organism>
<accession>A0A2B7Z222</accession>
<evidence type="ECO:0000313" key="14">
    <source>
        <dbReference type="EMBL" id="PGH27283.1"/>
    </source>
</evidence>
<evidence type="ECO:0000313" key="15">
    <source>
        <dbReference type="Proteomes" id="UP000224634"/>
    </source>
</evidence>
<dbReference type="InterPro" id="IPR036524">
    <property type="entry name" value="Frataxin/CyaY_sf"/>
</dbReference>
<dbReference type="STRING" id="1447883.A0A2B7Z222"/>
<dbReference type="PANTHER" id="PTHR16821:SF2">
    <property type="entry name" value="FRATAXIN, MITOCHONDRIAL"/>
    <property type="match status" value="1"/>
</dbReference>
<dbReference type="PANTHER" id="PTHR16821">
    <property type="entry name" value="FRATAXIN"/>
    <property type="match status" value="1"/>
</dbReference>
<keyword evidence="5" id="KW-0813">Transport</keyword>
<keyword evidence="7" id="KW-0809">Transit peptide</keyword>
<keyword evidence="4" id="KW-0409">Iron storage</keyword>
<sequence>MLSRTTSRALFSPLIALRTTTTTTLPAFTTLLQSQIYPRPVQCQSSSPARPTIYRQFHSSKFLCKGLSPESENPAAPTPEPSAPVNGNHVVKPSELTEQQYRDYSDRYFNVLMAELELRQEEGSDIELEYSAGVMNITVPAIGTYVLNKQPPNKQIWLSSPISGPKRFDWVLQSDQMNEKEGTGDVISGEWIYLRDGSNLITLLNKELGLEMEHHIYGPEK</sequence>
<comment type="subcellular location">
    <subcellularLocation>
        <location evidence="1">Mitochondrion</location>
    </subcellularLocation>
</comment>
<dbReference type="OrthoDB" id="1897642at2759"/>
<dbReference type="FunFam" id="3.30.920.10:FF:000004">
    <property type="entry name" value="Mitochondrial chaperone Frataxin"/>
    <property type="match status" value="1"/>
</dbReference>
<dbReference type="NCBIfam" id="TIGR03421">
    <property type="entry name" value="FeS_CyaY"/>
    <property type="match status" value="1"/>
</dbReference>
<dbReference type="GO" id="GO:0034986">
    <property type="term" value="F:iron chaperone activity"/>
    <property type="evidence" value="ECO:0007669"/>
    <property type="project" value="TreeGrafter"/>
</dbReference>
<evidence type="ECO:0000256" key="13">
    <source>
        <dbReference type="SAM" id="MobiDB-lite"/>
    </source>
</evidence>
<feature type="region of interest" description="Disordered" evidence="13">
    <location>
        <begin position="68"/>
        <end position="90"/>
    </location>
</feature>
<evidence type="ECO:0000256" key="9">
    <source>
        <dbReference type="ARBA" id="ARBA00023004"/>
    </source>
</evidence>
<evidence type="ECO:0000256" key="3">
    <source>
        <dbReference type="ARBA" id="ARBA00013107"/>
    </source>
</evidence>
<dbReference type="Pfam" id="PF01491">
    <property type="entry name" value="Frataxin_Cyay"/>
    <property type="match status" value="1"/>
</dbReference>
<gene>
    <name evidence="14" type="ORF">AJ80_00993</name>
</gene>
<dbReference type="GO" id="GO:0004322">
    <property type="term" value="F:ferroxidase activity"/>
    <property type="evidence" value="ECO:0007669"/>
    <property type="project" value="UniProtKB-EC"/>
</dbReference>
<evidence type="ECO:0000256" key="4">
    <source>
        <dbReference type="ARBA" id="ARBA00022434"/>
    </source>
</evidence>
<evidence type="ECO:0000256" key="6">
    <source>
        <dbReference type="ARBA" id="ARBA00022496"/>
    </source>
</evidence>
<evidence type="ECO:0000256" key="11">
    <source>
        <dbReference type="ARBA" id="ARBA00023128"/>
    </source>
</evidence>
<dbReference type="Proteomes" id="UP000224634">
    <property type="component" value="Unassembled WGS sequence"/>
</dbReference>
<comment type="catalytic activity">
    <reaction evidence="12">
        <text>4 Fe(2+) + O2 + 4 H(+) = 4 Fe(3+) + 2 H2O</text>
        <dbReference type="Rhea" id="RHEA:11148"/>
        <dbReference type="ChEBI" id="CHEBI:15377"/>
        <dbReference type="ChEBI" id="CHEBI:15378"/>
        <dbReference type="ChEBI" id="CHEBI:15379"/>
        <dbReference type="ChEBI" id="CHEBI:29033"/>
        <dbReference type="ChEBI" id="CHEBI:29034"/>
        <dbReference type="EC" id="1.16.3.1"/>
    </reaction>
</comment>
<dbReference type="EC" id="1.16.3.1" evidence="3"/>
<dbReference type="SUPFAM" id="SSF55387">
    <property type="entry name" value="Frataxin/Nqo15-like"/>
    <property type="match status" value="1"/>
</dbReference>
<dbReference type="NCBIfam" id="TIGR03422">
    <property type="entry name" value="mito_frataxin"/>
    <property type="match status" value="1"/>
</dbReference>
<evidence type="ECO:0000256" key="8">
    <source>
        <dbReference type="ARBA" id="ARBA00023002"/>
    </source>
</evidence>
<name>A0A2B7Z222_POLH7</name>
<keyword evidence="9" id="KW-0408">Iron</keyword>
<dbReference type="GO" id="GO:0006879">
    <property type="term" value="P:intracellular iron ion homeostasis"/>
    <property type="evidence" value="ECO:0007669"/>
    <property type="project" value="UniProtKB-KW"/>
</dbReference>
<dbReference type="SMART" id="SM01219">
    <property type="entry name" value="Frataxin_Cyay"/>
    <property type="match status" value="1"/>
</dbReference>
<dbReference type="GO" id="GO:0008199">
    <property type="term" value="F:ferric iron binding"/>
    <property type="evidence" value="ECO:0007669"/>
    <property type="project" value="InterPro"/>
</dbReference>
<keyword evidence="15" id="KW-1185">Reference proteome</keyword>
<dbReference type="PROSITE" id="PS50810">
    <property type="entry name" value="FRATAXIN_2"/>
    <property type="match status" value="1"/>
</dbReference>
<dbReference type="Gene3D" id="3.30.920.10">
    <property type="entry name" value="Frataxin/CyaY"/>
    <property type="match status" value="1"/>
</dbReference>